<dbReference type="InterPro" id="IPR051100">
    <property type="entry name" value="DnaJ_subfamily_B/C"/>
</dbReference>
<dbReference type="AlphaFoldDB" id="C1E4I4"/>
<feature type="domain" description="J" evidence="3">
    <location>
        <begin position="41"/>
        <end position="106"/>
    </location>
</feature>
<evidence type="ECO:0000313" key="5">
    <source>
        <dbReference type="Proteomes" id="UP000002009"/>
    </source>
</evidence>
<keyword evidence="2" id="KW-0812">Transmembrane</keyword>
<feature type="compositionally biased region" description="Basic and acidic residues" evidence="1">
    <location>
        <begin position="1"/>
        <end position="10"/>
    </location>
</feature>
<dbReference type="PANTHER" id="PTHR43908">
    <property type="entry name" value="AT29763P-RELATED"/>
    <property type="match status" value="1"/>
</dbReference>
<organism evidence="4 5">
    <name type="scientific">Micromonas commoda (strain RCC299 / NOUM17 / CCMP2709)</name>
    <name type="common">Picoplanktonic green alga</name>
    <dbReference type="NCBI Taxonomy" id="296587"/>
    <lineage>
        <taxon>Eukaryota</taxon>
        <taxon>Viridiplantae</taxon>
        <taxon>Chlorophyta</taxon>
        <taxon>Mamiellophyceae</taxon>
        <taxon>Mamiellales</taxon>
        <taxon>Mamiellaceae</taxon>
        <taxon>Micromonas</taxon>
    </lineage>
</organism>
<accession>C1E4I4</accession>
<dbReference type="InParanoid" id="C1E4I4"/>
<evidence type="ECO:0000256" key="2">
    <source>
        <dbReference type="SAM" id="Phobius"/>
    </source>
</evidence>
<dbReference type="PROSITE" id="PS50076">
    <property type="entry name" value="DNAJ_2"/>
    <property type="match status" value="1"/>
</dbReference>
<dbReference type="InterPro" id="IPR001623">
    <property type="entry name" value="DnaJ_domain"/>
</dbReference>
<name>C1E4I4_MICCC</name>
<gene>
    <name evidence="4" type="ORF">MICPUN_58050</name>
</gene>
<reference evidence="4 5" key="1">
    <citation type="journal article" date="2009" name="Science">
        <title>Green evolution and dynamic adaptations revealed by genomes of the marine picoeukaryotes Micromonas.</title>
        <authorList>
            <person name="Worden A.Z."/>
            <person name="Lee J.H."/>
            <person name="Mock T."/>
            <person name="Rouze P."/>
            <person name="Simmons M.P."/>
            <person name="Aerts A.L."/>
            <person name="Allen A.E."/>
            <person name="Cuvelier M.L."/>
            <person name="Derelle E."/>
            <person name="Everett M.V."/>
            <person name="Foulon E."/>
            <person name="Grimwood J."/>
            <person name="Gundlach H."/>
            <person name="Henrissat B."/>
            <person name="Napoli C."/>
            <person name="McDonald S.M."/>
            <person name="Parker M.S."/>
            <person name="Rombauts S."/>
            <person name="Salamov A."/>
            <person name="Von Dassow P."/>
            <person name="Badger J.H."/>
            <person name="Coutinho P.M."/>
            <person name="Demir E."/>
            <person name="Dubchak I."/>
            <person name="Gentemann C."/>
            <person name="Eikrem W."/>
            <person name="Gready J.E."/>
            <person name="John U."/>
            <person name="Lanier W."/>
            <person name="Lindquist E.A."/>
            <person name="Lucas S."/>
            <person name="Mayer K.F."/>
            <person name="Moreau H."/>
            <person name="Not F."/>
            <person name="Otillar R."/>
            <person name="Panaud O."/>
            <person name="Pangilinan J."/>
            <person name="Paulsen I."/>
            <person name="Piegu B."/>
            <person name="Poliakov A."/>
            <person name="Robbens S."/>
            <person name="Schmutz J."/>
            <person name="Toulza E."/>
            <person name="Wyss T."/>
            <person name="Zelensky A."/>
            <person name="Zhou K."/>
            <person name="Armbrust E.V."/>
            <person name="Bhattacharya D."/>
            <person name="Goodenough U.W."/>
            <person name="Van de Peer Y."/>
            <person name="Grigoriev I.V."/>
        </authorList>
    </citation>
    <scope>NUCLEOTIDE SEQUENCE [LARGE SCALE GENOMIC DNA]</scope>
    <source>
        <strain evidence="5">RCC299 / NOUM17</strain>
    </source>
</reference>
<dbReference type="SMART" id="SM00271">
    <property type="entry name" value="DnaJ"/>
    <property type="match status" value="1"/>
</dbReference>
<dbReference type="CDD" id="cd06257">
    <property type="entry name" value="DnaJ"/>
    <property type="match status" value="1"/>
</dbReference>
<dbReference type="SUPFAM" id="SSF46565">
    <property type="entry name" value="Chaperone J-domain"/>
    <property type="match status" value="1"/>
</dbReference>
<dbReference type="STRING" id="296587.C1E4I4"/>
<dbReference type="PANTHER" id="PTHR43908:SF3">
    <property type="entry name" value="AT29763P-RELATED"/>
    <property type="match status" value="1"/>
</dbReference>
<sequence length="269" mass="30278">MGTTTSKEEAYESASTSDPESGAERPSAEDEIARVLRYQNNYYKVLGLDPRTCTAAQIKRAYYKLARVIHPDKCRHPKATEAMGVVTSAHSTLTNSTLRAAYDMYASQTDVDKAGADSFHQWESKGGSQMAHLPPWLVHCLAHPILGPITMFFIWLLLLTAALVFLALFLCYMVVHMIFWFLCCFGCGGHCWPRYGEGARIHARRQERFMRMLHDYEAEAMMAKAKGEPMPDPNVFFQNWNIAHPEVDEDGEVPFASAAHGRNQYGSMS</sequence>
<dbReference type="Pfam" id="PF00226">
    <property type="entry name" value="DnaJ"/>
    <property type="match status" value="1"/>
</dbReference>
<dbReference type="EMBL" id="CP001325">
    <property type="protein sequence ID" value="ACO63123.1"/>
    <property type="molecule type" value="Genomic_DNA"/>
</dbReference>
<dbReference type="GO" id="GO:0030544">
    <property type="term" value="F:Hsp70 protein binding"/>
    <property type="evidence" value="ECO:0007669"/>
    <property type="project" value="TreeGrafter"/>
</dbReference>
<keyword evidence="2" id="KW-1133">Transmembrane helix</keyword>
<dbReference type="GO" id="GO:0005789">
    <property type="term" value="C:endoplasmic reticulum membrane"/>
    <property type="evidence" value="ECO:0007669"/>
    <property type="project" value="TreeGrafter"/>
</dbReference>
<dbReference type="InterPro" id="IPR036869">
    <property type="entry name" value="J_dom_sf"/>
</dbReference>
<feature type="region of interest" description="Disordered" evidence="1">
    <location>
        <begin position="1"/>
        <end position="29"/>
    </location>
</feature>
<proteinExistence type="predicted"/>
<dbReference type="RefSeq" id="XP_002501865.1">
    <property type="nucleotide sequence ID" value="XM_002501819.1"/>
</dbReference>
<dbReference type="GO" id="GO:0071218">
    <property type="term" value="P:cellular response to misfolded protein"/>
    <property type="evidence" value="ECO:0007669"/>
    <property type="project" value="TreeGrafter"/>
</dbReference>
<dbReference type="KEGG" id="mis:MICPUN_58050"/>
<evidence type="ECO:0000259" key="3">
    <source>
        <dbReference type="PROSITE" id="PS50076"/>
    </source>
</evidence>
<dbReference type="eggNOG" id="KOG0714">
    <property type="taxonomic scope" value="Eukaryota"/>
</dbReference>
<dbReference type="Proteomes" id="UP000002009">
    <property type="component" value="Chromosome 4"/>
</dbReference>
<keyword evidence="5" id="KW-1185">Reference proteome</keyword>
<evidence type="ECO:0000256" key="1">
    <source>
        <dbReference type="SAM" id="MobiDB-lite"/>
    </source>
</evidence>
<protein>
    <recommendedName>
        <fullName evidence="3">J domain-containing protein</fullName>
    </recommendedName>
</protein>
<keyword evidence="2" id="KW-0472">Membrane</keyword>
<dbReference type="OrthoDB" id="445556at2759"/>
<dbReference type="Gene3D" id="1.10.287.110">
    <property type="entry name" value="DnaJ domain"/>
    <property type="match status" value="1"/>
</dbReference>
<evidence type="ECO:0000313" key="4">
    <source>
        <dbReference type="EMBL" id="ACO63123.1"/>
    </source>
</evidence>
<dbReference type="GeneID" id="8242755"/>
<dbReference type="OMA" id="CWPRYGE"/>
<feature type="transmembrane region" description="Helical" evidence="2">
    <location>
        <begin position="152"/>
        <end position="182"/>
    </location>
</feature>